<sequence length="43" mass="5074">MYLYQGTPLTTLFRRMPEEVKSLPDLVFDLKVPLVGWLWSMTT</sequence>
<dbReference type="AlphaFoldDB" id="A1ZUD8"/>
<evidence type="ECO:0000313" key="2">
    <source>
        <dbReference type="Proteomes" id="UP000004095"/>
    </source>
</evidence>
<evidence type="ECO:0000313" key="1">
    <source>
        <dbReference type="EMBL" id="EAY25958.1"/>
    </source>
</evidence>
<organism evidence="1 2">
    <name type="scientific">Microscilla marina ATCC 23134</name>
    <dbReference type="NCBI Taxonomy" id="313606"/>
    <lineage>
        <taxon>Bacteria</taxon>
        <taxon>Pseudomonadati</taxon>
        <taxon>Bacteroidota</taxon>
        <taxon>Cytophagia</taxon>
        <taxon>Cytophagales</taxon>
        <taxon>Microscillaceae</taxon>
        <taxon>Microscilla</taxon>
    </lineage>
</organism>
<gene>
    <name evidence="1" type="ORF">M23134_07107</name>
</gene>
<accession>A1ZUD8</accession>
<reference evidence="1 2" key="1">
    <citation type="submission" date="2007-01" db="EMBL/GenBank/DDBJ databases">
        <authorList>
            <person name="Haygood M."/>
            <person name="Podell S."/>
            <person name="Anderson C."/>
            <person name="Hopkinson B."/>
            <person name="Roe K."/>
            <person name="Barbeau K."/>
            <person name="Gaasterland T."/>
            <person name="Ferriera S."/>
            <person name="Johnson J."/>
            <person name="Kravitz S."/>
            <person name="Beeson K."/>
            <person name="Sutton G."/>
            <person name="Rogers Y.-H."/>
            <person name="Friedman R."/>
            <person name="Frazier M."/>
            <person name="Venter J.C."/>
        </authorList>
    </citation>
    <scope>NUCLEOTIDE SEQUENCE [LARGE SCALE GENOMIC DNA]</scope>
    <source>
        <strain evidence="1 2">ATCC 23134</strain>
    </source>
</reference>
<name>A1ZUD8_MICM2</name>
<dbReference type="Proteomes" id="UP000004095">
    <property type="component" value="Unassembled WGS sequence"/>
</dbReference>
<protein>
    <submittedName>
        <fullName evidence="1">Uncharacterized protein</fullName>
    </submittedName>
</protein>
<proteinExistence type="predicted"/>
<dbReference type="EMBL" id="AAWS01000040">
    <property type="protein sequence ID" value="EAY25958.1"/>
    <property type="molecule type" value="Genomic_DNA"/>
</dbReference>
<keyword evidence="2" id="KW-1185">Reference proteome</keyword>
<comment type="caution">
    <text evidence="1">The sequence shown here is derived from an EMBL/GenBank/DDBJ whole genome shotgun (WGS) entry which is preliminary data.</text>
</comment>